<dbReference type="PANTHER" id="PTHR20856">
    <property type="entry name" value="DNA-DIRECTED RNA POLYMERASE I SUBUNIT 2"/>
    <property type="match status" value="1"/>
</dbReference>
<dbReference type="Gene3D" id="3.90.1110.10">
    <property type="entry name" value="RNA polymerase Rpb2, domain 2"/>
    <property type="match status" value="1"/>
</dbReference>
<evidence type="ECO:0000256" key="7">
    <source>
        <dbReference type="ARBA" id="ARBA00022771"/>
    </source>
</evidence>
<evidence type="ECO:0000256" key="14">
    <source>
        <dbReference type="SAM" id="MobiDB-lite"/>
    </source>
</evidence>
<dbReference type="Gene3D" id="2.40.270.10">
    <property type="entry name" value="DNA-directed RNA polymerase, subunit 2, domain 6"/>
    <property type="match status" value="1"/>
</dbReference>
<evidence type="ECO:0000256" key="2">
    <source>
        <dbReference type="ARBA" id="ARBA00006835"/>
    </source>
</evidence>
<evidence type="ECO:0000256" key="13">
    <source>
        <dbReference type="RuleBase" id="RU363031"/>
    </source>
</evidence>
<feature type="domain" description="DNA-directed RNA polymerase subunit 2 hybrid-binding" evidence="15">
    <location>
        <begin position="701"/>
        <end position="1080"/>
    </location>
</feature>
<evidence type="ECO:0000256" key="12">
    <source>
        <dbReference type="RuleBase" id="RU000434"/>
    </source>
</evidence>
<keyword evidence="6" id="KW-0479">Metal-binding</keyword>
<dbReference type="Pfam" id="PF04561">
    <property type="entry name" value="RNA_pol_Rpb2_2"/>
    <property type="match status" value="1"/>
</dbReference>
<dbReference type="AlphaFoldDB" id="A0A835H9D3"/>
<dbReference type="Gene3D" id="3.90.1100.10">
    <property type="match status" value="1"/>
</dbReference>
<dbReference type="Gene3D" id="3.90.1800.10">
    <property type="entry name" value="RNA polymerase alpha subunit dimerisation domain"/>
    <property type="match status" value="1"/>
</dbReference>
<keyword evidence="3 13" id="KW-0240">DNA-directed RNA polymerase</keyword>
<evidence type="ECO:0000256" key="6">
    <source>
        <dbReference type="ARBA" id="ARBA00022723"/>
    </source>
</evidence>
<evidence type="ECO:0000256" key="11">
    <source>
        <dbReference type="ARBA" id="ARBA00048552"/>
    </source>
</evidence>
<comment type="function">
    <text evidence="13">DNA-dependent RNA polymerase catalyzes the transcription of DNA into RNA using the four ribonucleoside triphosphates as substrates.</text>
</comment>
<dbReference type="Pfam" id="PF06883">
    <property type="entry name" value="RNA_pol_Rpa2_4"/>
    <property type="match status" value="1"/>
</dbReference>
<feature type="compositionally biased region" description="Polar residues" evidence="14">
    <location>
        <begin position="1"/>
        <end position="15"/>
    </location>
</feature>
<reference evidence="21 22" key="1">
    <citation type="submission" date="2020-10" db="EMBL/GenBank/DDBJ databases">
        <title>The Coptis chinensis genome and diversification of protoberbering-type alkaloids.</title>
        <authorList>
            <person name="Wang B."/>
            <person name="Shu S."/>
            <person name="Song C."/>
            <person name="Liu Y."/>
        </authorList>
    </citation>
    <scope>NUCLEOTIDE SEQUENCE [LARGE SCALE GENOMIC DNA]</scope>
    <source>
        <strain evidence="21">HL-2020</strain>
        <tissue evidence="21">Leaf</tissue>
    </source>
</reference>
<evidence type="ECO:0000256" key="3">
    <source>
        <dbReference type="ARBA" id="ARBA00022478"/>
    </source>
</evidence>
<dbReference type="EC" id="2.7.7.6" evidence="13"/>
<evidence type="ECO:0000259" key="19">
    <source>
        <dbReference type="Pfam" id="PF04565"/>
    </source>
</evidence>
<gene>
    <name evidence="21" type="ORF">IFM89_026715</name>
</gene>
<keyword evidence="7" id="KW-0863">Zinc-finger</keyword>
<keyword evidence="9 13" id="KW-0804">Transcription</keyword>
<dbReference type="GO" id="GO:0003677">
    <property type="term" value="F:DNA binding"/>
    <property type="evidence" value="ECO:0007669"/>
    <property type="project" value="InterPro"/>
</dbReference>
<feature type="domain" description="RNA polymerase Rpb2" evidence="16">
    <location>
        <begin position="1082"/>
        <end position="1190"/>
    </location>
</feature>
<dbReference type="Gene3D" id="3.90.1070.20">
    <property type="match status" value="1"/>
</dbReference>
<dbReference type="InterPro" id="IPR009674">
    <property type="entry name" value="Rpa2_dom_4"/>
</dbReference>
<keyword evidence="10" id="KW-0539">Nucleus</keyword>
<feature type="region of interest" description="Disordered" evidence="14">
    <location>
        <begin position="1"/>
        <end position="27"/>
    </location>
</feature>
<dbReference type="Pfam" id="PF04560">
    <property type="entry name" value="RNA_pol_Rpb2_7"/>
    <property type="match status" value="1"/>
</dbReference>
<name>A0A835H9D3_9MAGN</name>
<dbReference type="Pfam" id="PF00562">
    <property type="entry name" value="RNA_pol_Rpb2_6"/>
    <property type="match status" value="1"/>
</dbReference>
<dbReference type="InterPro" id="IPR007645">
    <property type="entry name" value="RNA_pol_Rpb2_3"/>
</dbReference>
<dbReference type="InterPro" id="IPR015712">
    <property type="entry name" value="DNA-dir_RNA_pol_su2"/>
</dbReference>
<dbReference type="InterPro" id="IPR037034">
    <property type="entry name" value="RNA_pol_Rpb2_2_sf"/>
</dbReference>
<dbReference type="InterPro" id="IPR014724">
    <property type="entry name" value="RNA_pol_RPB2_OB-fold"/>
</dbReference>
<dbReference type="InterPro" id="IPR007120">
    <property type="entry name" value="DNA-dir_RNAP_su2_dom"/>
</dbReference>
<dbReference type="Proteomes" id="UP000631114">
    <property type="component" value="Unassembled WGS sequence"/>
</dbReference>
<dbReference type="FunFam" id="3.90.1800.10:FF:000004">
    <property type="entry name" value="DNA-directed RNA polymerase subunit beta"/>
    <property type="match status" value="1"/>
</dbReference>
<evidence type="ECO:0000256" key="9">
    <source>
        <dbReference type="ARBA" id="ARBA00023163"/>
    </source>
</evidence>
<evidence type="ECO:0000259" key="16">
    <source>
        <dbReference type="Pfam" id="PF04560"/>
    </source>
</evidence>
<dbReference type="FunFam" id="2.40.270.10:FF:000006">
    <property type="entry name" value="DNA-directed RNA polymerase subunit beta"/>
    <property type="match status" value="1"/>
</dbReference>
<evidence type="ECO:0000256" key="1">
    <source>
        <dbReference type="ARBA" id="ARBA00004123"/>
    </source>
</evidence>
<evidence type="ECO:0000259" key="17">
    <source>
        <dbReference type="Pfam" id="PF04561"/>
    </source>
</evidence>
<feature type="domain" description="RNA polymerase Rpb2" evidence="19">
    <location>
        <begin position="471"/>
        <end position="534"/>
    </location>
</feature>
<dbReference type="GO" id="GO:0005634">
    <property type="term" value="C:nucleus"/>
    <property type="evidence" value="ECO:0007669"/>
    <property type="project" value="UniProtKB-SubCell"/>
</dbReference>
<dbReference type="SUPFAM" id="SSF64484">
    <property type="entry name" value="beta and beta-prime subunits of DNA dependent RNA-polymerase"/>
    <property type="match status" value="1"/>
</dbReference>
<keyword evidence="22" id="KW-1185">Reference proteome</keyword>
<dbReference type="OrthoDB" id="10248617at2759"/>
<comment type="caution">
    <text evidence="21">The sequence shown here is derived from an EMBL/GenBank/DDBJ whole genome shotgun (WGS) entry which is preliminary data.</text>
</comment>
<evidence type="ECO:0000313" key="21">
    <source>
        <dbReference type="EMBL" id="KAF9594003.1"/>
    </source>
</evidence>
<evidence type="ECO:0000259" key="20">
    <source>
        <dbReference type="Pfam" id="PF06883"/>
    </source>
</evidence>
<dbReference type="GO" id="GO:0032549">
    <property type="term" value="F:ribonucleoside binding"/>
    <property type="evidence" value="ECO:0007669"/>
    <property type="project" value="InterPro"/>
</dbReference>
<keyword evidence="8" id="KW-0862">Zinc</keyword>
<dbReference type="GO" id="GO:0000428">
    <property type="term" value="C:DNA-directed RNA polymerase complex"/>
    <property type="evidence" value="ECO:0007669"/>
    <property type="project" value="UniProtKB-KW"/>
</dbReference>
<feature type="domain" description="RNA polymerase beta subunit protrusion" evidence="18">
    <location>
        <begin position="36"/>
        <end position="416"/>
    </location>
</feature>
<protein>
    <recommendedName>
        <fullName evidence="13">DNA-directed RNA polymerase subunit beta</fullName>
        <ecNumber evidence="13">2.7.7.6</ecNumber>
    </recommendedName>
</protein>
<dbReference type="InterPro" id="IPR007121">
    <property type="entry name" value="RNA_pol_bsu_CS"/>
</dbReference>
<dbReference type="FunFam" id="3.90.1110.10:FF:000007">
    <property type="entry name" value="DNA-directed RNA polymerase subunit beta"/>
    <property type="match status" value="1"/>
</dbReference>
<evidence type="ECO:0000256" key="5">
    <source>
        <dbReference type="ARBA" id="ARBA00022695"/>
    </source>
</evidence>
<evidence type="ECO:0000313" key="22">
    <source>
        <dbReference type="Proteomes" id="UP000631114"/>
    </source>
</evidence>
<proteinExistence type="inferred from homology"/>
<dbReference type="InterPro" id="IPR007642">
    <property type="entry name" value="RNA_pol_Rpb2_2"/>
</dbReference>
<accession>A0A835H9D3</accession>
<dbReference type="Pfam" id="PF04563">
    <property type="entry name" value="RNA_pol_Rpb2_1"/>
    <property type="match status" value="1"/>
</dbReference>
<dbReference type="Pfam" id="PF04565">
    <property type="entry name" value="RNA_pol_Rpb2_3"/>
    <property type="match status" value="1"/>
</dbReference>
<dbReference type="InterPro" id="IPR037033">
    <property type="entry name" value="DNA-dir_RNAP_su2_hyb_sf"/>
</dbReference>
<evidence type="ECO:0000256" key="10">
    <source>
        <dbReference type="ARBA" id="ARBA00023242"/>
    </source>
</evidence>
<comment type="subcellular location">
    <subcellularLocation>
        <location evidence="1">Nucleus</location>
    </subcellularLocation>
</comment>
<sequence>MDKKPQQNPNKSQYYKKSENMPHRNRKYPNCENLEELLKPHVQSFDHFIDIGIETMLENIKPVKITDKFTNTTLEIKFGTHELSAPQKGHAAIGQRLLPFECRQEKGSYSGKFIVEVCFSYNGRVPLKEKFKFGQLPIMLKSKLCHLRGANAERLVAYREEPTEMGGYFIVNGLERLIRFLIMPKRNYPMNVERDSFRERQDGYTNKAVIIRCVRNDQSSVTNKLYYLQSGSARLGFWVKGREFLLPIGLVLKALIDTNDHEIYASLTCCYSDIYQKGERSVGTQLVGERVKIILDEVQGLSLFTRAQCIQHIGKYFQSVMDGMDDETDSSVGETVLEEYILVHLQSGHDKYNLLIFMLQKLFAFIDHRATEDNTDALQNHEVLQPGHLITIYLKDKLHEWLFKARRLLQDELSKKGQKFEFGSLLDVKKVLDRNPSKSIGTAIESMLKTGRLASQNGLDLQQKGGMTVQAERLNFLRFISHFRSVHRGAAFAGNRNTSVRKLLPEAWGFLCPVHTPDGEPCGLLNHMASTCRITSYFDSKGNIKDFFKIRLSILSVLIGVGMTPSLPKLVRAGPPEVLSVLLDGCVIGSISSNMVEKAVAHIRKLKLSANSGIPDDLEVGYVPLSVGGAYPGLYLFSSPSRFVRPVISLNAEKNHDIELIGPFEQVYMEIRCADGGEEGRTDDNPATHEEMHPTGLLSVVANLTPYSDHNQSPRNMYQCQMAKQTVGFSSQALQFRADQKLYHLQTPQTPIVRTEAYTKYNIDEFPTGTNAIVAVLAYTGYDMEDAMILNKSSVERGMCHTSIYQLETIDLEEQSGKSDHVRQIFARSNIDKSVRSSVDSDGLPYVGQVLHPGQPYCSTNNTLSGAIKEHKLKGSEPVTVDYVAVDVKHNPPQKVNIRFRRPRNPIIGDKFSSRHGQKGVCSQLWPDIDMPFSGTTGMRPDLIINPHAFPSRMTIGMLLESIAAKGGCLNGKFVDATPFPSSSRKENKELPIESDSVDDEVEPESLLDELGPLLTSHGFNSLGSEVLYSGVLGTELVCEIFIGPVYYQRLRHMVSDKFQVRNTGAVDPTTRQPMKGRKRGGGIRFGEMERDSLLAHGAAYLLHDRLHTASDFHVADVCSLCGSILTTSFIEPQKKAGQAIAKVTPRGNQRKVTCHACKTSKGMEKVAMPFVFRYLAAELAAMNVKMTLNLSAGASEKP</sequence>
<comment type="catalytic activity">
    <reaction evidence="11 13">
        <text>RNA(n) + a ribonucleoside 5'-triphosphate = RNA(n+1) + diphosphate</text>
        <dbReference type="Rhea" id="RHEA:21248"/>
        <dbReference type="Rhea" id="RHEA-COMP:14527"/>
        <dbReference type="Rhea" id="RHEA-COMP:17342"/>
        <dbReference type="ChEBI" id="CHEBI:33019"/>
        <dbReference type="ChEBI" id="CHEBI:61557"/>
        <dbReference type="ChEBI" id="CHEBI:140395"/>
        <dbReference type="EC" id="2.7.7.6"/>
    </reaction>
</comment>
<evidence type="ECO:0000259" key="15">
    <source>
        <dbReference type="Pfam" id="PF00562"/>
    </source>
</evidence>
<feature type="domain" description="DNA-directed RNA polymerase I subunit RPA2" evidence="20">
    <location>
        <begin position="588"/>
        <end position="645"/>
    </location>
</feature>
<dbReference type="FunFam" id="3.90.1100.10:FF:000008">
    <property type="entry name" value="DNA-directed RNA polymerase subunit beta"/>
    <property type="match status" value="1"/>
</dbReference>
<dbReference type="CDD" id="cd00653">
    <property type="entry name" value="RNA_pol_B_RPB2"/>
    <property type="match status" value="1"/>
</dbReference>
<dbReference type="EMBL" id="JADFTS010000008">
    <property type="protein sequence ID" value="KAF9594003.1"/>
    <property type="molecule type" value="Genomic_DNA"/>
</dbReference>
<dbReference type="PROSITE" id="PS01166">
    <property type="entry name" value="RNA_POL_BETA"/>
    <property type="match status" value="1"/>
</dbReference>
<keyword evidence="4 13" id="KW-0808">Transferase</keyword>
<evidence type="ECO:0000256" key="8">
    <source>
        <dbReference type="ARBA" id="ARBA00022833"/>
    </source>
</evidence>
<keyword evidence="5 13" id="KW-0548">Nucleotidyltransferase</keyword>
<organism evidence="21 22">
    <name type="scientific">Coptis chinensis</name>
    <dbReference type="NCBI Taxonomy" id="261450"/>
    <lineage>
        <taxon>Eukaryota</taxon>
        <taxon>Viridiplantae</taxon>
        <taxon>Streptophyta</taxon>
        <taxon>Embryophyta</taxon>
        <taxon>Tracheophyta</taxon>
        <taxon>Spermatophyta</taxon>
        <taxon>Magnoliopsida</taxon>
        <taxon>Ranunculales</taxon>
        <taxon>Ranunculaceae</taxon>
        <taxon>Coptidoideae</taxon>
        <taxon>Coptis</taxon>
    </lineage>
</organism>
<evidence type="ECO:0000256" key="4">
    <source>
        <dbReference type="ARBA" id="ARBA00022679"/>
    </source>
</evidence>
<dbReference type="GO" id="GO:0003899">
    <property type="term" value="F:DNA-directed RNA polymerase activity"/>
    <property type="evidence" value="ECO:0007669"/>
    <property type="project" value="UniProtKB-EC"/>
</dbReference>
<feature type="domain" description="RNA polymerase Rpb2" evidence="17">
    <location>
        <begin position="209"/>
        <end position="383"/>
    </location>
</feature>
<dbReference type="FunFam" id="3.90.1100.10:FF:000028">
    <property type="entry name" value="DNA-directed RNA polymerase subunit beta"/>
    <property type="match status" value="1"/>
</dbReference>
<dbReference type="InterPro" id="IPR007644">
    <property type="entry name" value="RNA_pol_bsu_protrusion"/>
</dbReference>
<dbReference type="InterPro" id="IPR007641">
    <property type="entry name" value="RNA_pol_Rpb2_7"/>
</dbReference>
<dbReference type="GO" id="GO:0008270">
    <property type="term" value="F:zinc ion binding"/>
    <property type="evidence" value="ECO:0007669"/>
    <property type="project" value="UniProtKB-KW"/>
</dbReference>
<comment type="similarity">
    <text evidence="2 12">Belongs to the RNA polymerase beta chain family.</text>
</comment>
<dbReference type="GO" id="GO:0006351">
    <property type="term" value="P:DNA-templated transcription"/>
    <property type="evidence" value="ECO:0007669"/>
    <property type="project" value="InterPro"/>
</dbReference>
<evidence type="ECO:0000259" key="18">
    <source>
        <dbReference type="Pfam" id="PF04563"/>
    </source>
</evidence>
<dbReference type="Gene3D" id="2.40.50.150">
    <property type="match status" value="1"/>
</dbReference>